<keyword evidence="6" id="KW-0472">Membrane</keyword>
<dbReference type="Pfam" id="PF09459">
    <property type="entry name" value="EB_dh"/>
    <property type="match status" value="1"/>
</dbReference>
<gene>
    <name evidence="8" type="ORF">MNBD_NITROSPINAE01-1966</name>
</gene>
<evidence type="ECO:0000256" key="1">
    <source>
        <dbReference type="ARBA" id="ARBA00022448"/>
    </source>
</evidence>
<keyword evidence="6" id="KW-1133">Transmembrane helix</keyword>
<dbReference type="EMBL" id="UOGC01000082">
    <property type="protein sequence ID" value="VAX18992.1"/>
    <property type="molecule type" value="Genomic_DNA"/>
</dbReference>
<dbReference type="GO" id="GO:0046872">
    <property type="term" value="F:metal ion binding"/>
    <property type="evidence" value="ECO:0007669"/>
    <property type="project" value="UniProtKB-KW"/>
</dbReference>
<dbReference type="PANTHER" id="PTHR40394:SF2">
    <property type="entry name" value="QUINOL:CYTOCHROME C OXIDOREDUCTASE MEMBRANE PROTEIN"/>
    <property type="match status" value="1"/>
</dbReference>
<keyword evidence="6" id="KW-0812">Transmembrane</keyword>
<organism evidence="8">
    <name type="scientific">hydrothermal vent metagenome</name>
    <dbReference type="NCBI Taxonomy" id="652676"/>
    <lineage>
        <taxon>unclassified sequences</taxon>
        <taxon>metagenomes</taxon>
        <taxon>ecological metagenomes</taxon>
    </lineage>
</organism>
<dbReference type="GO" id="GO:0009055">
    <property type="term" value="F:electron transfer activity"/>
    <property type="evidence" value="ECO:0007669"/>
    <property type="project" value="InterPro"/>
</dbReference>
<feature type="transmembrane region" description="Helical" evidence="6">
    <location>
        <begin position="786"/>
        <end position="805"/>
    </location>
</feature>
<dbReference type="PROSITE" id="PS51007">
    <property type="entry name" value="CYTC"/>
    <property type="match status" value="2"/>
</dbReference>
<dbReference type="Pfam" id="PF00034">
    <property type="entry name" value="Cytochrom_C"/>
    <property type="match status" value="1"/>
</dbReference>
<dbReference type="Gene3D" id="2.60.40.1190">
    <property type="match status" value="1"/>
</dbReference>
<keyword evidence="2" id="KW-0349">Heme</keyword>
<feature type="domain" description="Cytochrome c" evidence="7">
    <location>
        <begin position="408"/>
        <end position="504"/>
    </location>
</feature>
<evidence type="ECO:0000256" key="3">
    <source>
        <dbReference type="ARBA" id="ARBA00022723"/>
    </source>
</evidence>
<dbReference type="PANTHER" id="PTHR40394">
    <property type="entry name" value="LIPOPROTEIN-RELATED"/>
    <property type="match status" value="1"/>
</dbReference>
<feature type="domain" description="Cytochrome c" evidence="7">
    <location>
        <begin position="265"/>
        <end position="365"/>
    </location>
</feature>
<dbReference type="Gene3D" id="1.10.760.10">
    <property type="entry name" value="Cytochrome c-like domain"/>
    <property type="match status" value="3"/>
</dbReference>
<protein>
    <recommendedName>
        <fullName evidence="7">Cytochrome c domain-containing protein</fullName>
    </recommendedName>
</protein>
<evidence type="ECO:0000313" key="8">
    <source>
        <dbReference type="EMBL" id="VAX18992.1"/>
    </source>
</evidence>
<keyword evidence="1" id="KW-0813">Transport</keyword>
<dbReference type="Pfam" id="PF13442">
    <property type="entry name" value="Cytochrome_CBB3"/>
    <property type="match status" value="1"/>
</dbReference>
<dbReference type="AlphaFoldDB" id="A0A3B1BST5"/>
<accession>A0A3B1BST5</accession>
<evidence type="ECO:0000256" key="5">
    <source>
        <dbReference type="ARBA" id="ARBA00023004"/>
    </source>
</evidence>
<name>A0A3B1BST5_9ZZZZ</name>
<dbReference type="GO" id="GO:0020037">
    <property type="term" value="F:heme binding"/>
    <property type="evidence" value="ECO:0007669"/>
    <property type="project" value="InterPro"/>
</dbReference>
<evidence type="ECO:0000256" key="4">
    <source>
        <dbReference type="ARBA" id="ARBA00022982"/>
    </source>
</evidence>
<dbReference type="InterPro" id="IPR009056">
    <property type="entry name" value="Cyt_c-like_dom"/>
</dbReference>
<dbReference type="InterPro" id="IPR036909">
    <property type="entry name" value="Cyt_c-like_dom_sf"/>
</dbReference>
<dbReference type="InterPro" id="IPR019020">
    <property type="entry name" value="Cyt-c552/DMSO_Rdtase_haem-bd"/>
</dbReference>
<proteinExistence type="predicted"/>
<evidence type="ECO:0000256" key="2">
    <source>
        <dbReference type="ARBA" id="ARBA00022617"/>
    </source>
</evidence>
<reference evidence="8" key="1">
    <citation type="submission" date="2018-06" db="EMBL/GenBank/DDBJ databases">
        <authorList>
            <person name="Zhirakovskaya E."/>
        </authorList>
    </citation>
    <scope>NUCLEOTIDE SEQUENCE</scope>
</reference>
<dbReference type="SUPFAM" id="SSF46626">
    <property type="entry name" value="Cytochrome c"/>
    <property type="match status" value="3"/>
</dbReference>
<evidence type="ECO:0000259" key="7">
    <source>
        <dbReference type="PROSITE" id="PS51007"/>
    </source>
</evidence>
<keyword evidence="4" id="KW-0249">Electron transport</keyword>
<keyword evidence="3" id="KW-0479">Metal-binding</keyword>
<evidence type="ECO:0000256" key="6">
    <source>
        <dbReference type="SAM" id="Phobius"/>
    </source>
</evidence>
<sequence>MAITISAIIGFAVYFVASPSIVEESFPKPQKVKAPSKPPEKFAKLKNPLKNLTDGEINEFIRQVKSNSVKFFDQVMDGDKKFTNIRHIPKQSVKEFLAKLDAGETDKKLARKALMEKRLFEGRAMYQIYCSNCHGANGAGHRPAAYRPGKGKGGHNTCHGNQLASAPSTAHGFVNLRFTSLNAHYSIRRKGEGYTYWRVLTGNHELPADSFSWKSSMPAWGGELSETEMWSAILGAYDLVKARPDEGEDKKEVAREPVKPPKTVDLIAEGRKIYYEKCSFCHGVTGAGNGPPAKFMEPRPRNFQTNVFKFRSTISGFLPLDEDLFKVISRGIPGTSMEPYSRRAISNGLLPKEIWAVIYYIQTFGEDPEFNMWMLDEAYGMSRDQKDLTQWRYNNVVRMGAQPEKTPELLARGKEIYRSSKCFSCHGDNGLGNGISVEDMKDDWKFPMYPRNLTKIWRYKGGRSVKDIFYRITTGINGTPMPAFLKSVSEKDRWGVAYYVKSLQRKPVLKPFINALWTKTALPDSPTDPAWEAAKRGDVFMFGNVVTPPRWRNNTIDHVIVKAMFNDDEIAIRLEWEDRFPNTIHLGADILSQKEQTAMKDGDKSFATALTASSPQVTYRDAIMLQFPQDKTKGMPYFLNGDKDNPVNLWWWRADYAPSRKALAEKILSNRDLAPLYRYVKQKGPEKTGRAALELNAKGIKDPFTTQEESSQALSSQAIFNDGVWSLVIKRPRLTSDSNDTQFINGSYIPFAINAWDGWNHNIGTKKSISKWSYIYLDRPKTSKPAMMGVFAFLVSFALLAQVCIRRKKQC</sequence>
<keyword evidence="5" id="KW-0408">Iron</keyword>